<evidence type="ECO:0000256" key="2">
    <source>
        <dbReference type="ARBA" id="ARBA00022723"/>
    </source>
</evidence>
<evidence type="ECO:0000256" key="4">
    <source>
        <dbReference type="ARBA" id="ARBA00023125"/>
    </source>
</evidence>
<comment type="caution">
    <text evidence="9">The sequence shown here is derived from an EMBL/GenBank/DDBJ whole genome shotgun (WGS) entry which is preliminary data.</text>
</comment>
<keyword evidence="5" id="KW-0804">Transcription</keyword>
<sequence length="630" mass="69194">MPDISSSSRLPGTSLNRHTASSLNKACIPCRQAKAKCAPAPSVSSQSDPESACERCLRVGARCEFIVGRKRGRRPRDQSAWPSLSDVSAQASTTRVTMSAGSTSTSHHVNTGPVASLHPCLERASPVSTLPFTGSDPNAARRSETSPSRGRGLFRDVGESGAFGTIIGEAYDNRTLPSTTQADPRLYDDPVSLGYLNELEAQALVRRYHEELNDIIRLLDPALHTVHFLREHSPLLFSAILAVGSKMFRPDLHPAMYLHVKTVLGRALTEGLCDVATIQSLLLLVYWKPPRDKSGWLKIGLAIRMGHQLGLHLGRVPGSDLPSDERAARLLFNSERTWYNLALFERAHSSTLDMPNYVPDSQLQDCETWAREDSAYHIEADLQLACSLSHHIVPQLAKVTSALPVSQQVYELDRLDSVMEKHLQHWFSVESPSGLSQVARIVLKGWALEGAFRVKQVRFERFPSDETRADAIFAAISFIEQMKLVATSGYLRFISDDAAIVLSRAGLFFSKVFNEVPSTLKALIVQSMTMVHSFCTESSRGDPELTAAFVARFFGGLLSTLKAESRAQSPAAVIAEASSIPIASSEGHTQAEHFNFDLDGFLQSNAIPGLDHPQPLDQEYWASLIQLLEA</sequence>
<dbReference type="GO" id="GO:0005634">
    <property type="term" value="C:nucleus"/>
    <property type="evidence" value="ECO:0007669"/>
    <property type="project" value="UniProtKB-SubCell"/>
</dbReference>
<feature type="compositionally biased region" description="Polar residues" evidence="7">
    <location>
        <begin position="80"/>
        <end position="93"/>
    </location>
</feature>
<evidence type="ECO:0000313" key="9">
    <source>
        <dbReference type="EMBL" id="RSH93037.1"/>
    </source>
</evidence>
<dbReference type="InterPro" id="IPR036864">
    <property type="entry name" value="Zn2-C6_fun-type_DNA-bd_sf"/>
</dbReference>
<protein>
    <recommendedName>
        <fullName evidence="8">Zn(2)-C6 fungal-type domain-containing protein</fullName>
    </recommendedName>
</protein>
<feature type="domain" description="Zn(2)-C6 fungal-type" evidence="8">
    <location>
        <begin position="26"/>
        <end position="65"/>
    </location>
</feature>
<accession>A0A427YPP0</accession>
<dbReference type="InterPro" id="IPR007219">
    <property type="entry name" value="XnlR_reg_dom"/>
</dbReference>
<feature type="region of interest" description="Disordered" evidence="7">
    <location>
        <begin position="128"/>
        <end position="154"/>
    </location>
</feature>
<dbReference type="STRING" id="1890683.A0A427YPP0"/>
<evidence type="ECO:0000256" key="7">
    <source>
        <dbReference type="SAM" id="MobiDB-lite"/>
    </source>
</evidence>
<gene>
    <name evidence="9" type="ORF">EHS25_007390</name>
</gene>
<dbReference type="InterPro" id="IPR051089">
    <property type="entry name" value="prtT"/>
</dbReference>
<reference evidence="9 10" key="1">
    <citation type="submission" date="2018-11" db="EMBL/GenBank/DDBJ databases">
        <title>Genome sequence of Saitozyma podzolica DSM 27192.</title>
        <authorList>
            <person name="Aliyu H."/>
            <person name="Gorte O."/>
            <person name="Ochsenreither K."/>
        </authorList>
    </citation>
    <scope>NUCLEOTIDE SEQUENCE [LARGE SCALE GENOMIC DNA]</scope>
    <source>
        <strain evidence="9 10">DSM 27192</strain>
    </source>
</reference>
<dbReference type="GO" id="GO:0006351">
    <property type="term" value="P:DNA-templated transcription"/>
    <property type="evidence" value="ECO:0007669"/>
    <property type="project" value="InterPro"/>
</dbReference>
<keyword evidence="3" id="KW-0805">Transcription regulation</keyword>
<dbReference type="OrthoDB" id="2528779at2759"/>
<evidence type="ECO:0000256" key="6">
    <source>
        <dbReference type="ARBA" id="ARBA00023242"/>
    </source>
</evidence>
<organism evidence="9 10">
    <name type="scientific">Saitozyma podzolica</name>
    <dbReference type="NCBI Taxonomy" id="1890683"/>
    <lineage>
        <taxon>Eukaryota</taxon>
        <taxon>Fungi</taxon>
        <taxon>Dikarya</taxon>
        <taxon>Basidiomycota</taxon>
        <taxon>Agaricomycotina</taxon>
        <taxon>Tremellomycetes</taxon>
        <taxon>Tremellales</taxon>
        <taxon>Trimorphomycetaceae</taxon>
        <taxon>Saitozyma</taxon>
    </lineage>
</organism>
<evidence type="ECO:0000256" key="1">
    <source>
        <dbReference type="ARBA" id="ARBA00004123"/>
    </source>
</evidence>
<dbReference type="PANTHER" id="PTHR31845">
    <property type="entry name" value="FINGER DOMAIN PROTEIN, PUTATIVE-RELATED"/>
    <property type="match status" value="1"/>
</dbReference>
<dbReference type="CDD" id="cd00067">
    <property type="entry name" value="GAL4"/>
    <property type="match status" value="1"/>
</dbReference>
<dbReference type="PROSITE" id="PS50048">
    <property type="entry name" value="ZN2_CY6_FUNGAL_2"/>
    <property type="match status" value="1"/>
</dbReference>
<dbReference type="GO" id="GO:0000976">
    <property type="term" value="F:transcription cis-regulatory region binding"/>
    <property type="evidence" value="ECO:0007669"/>
    <property type="project" value="TreeGrafter"/>
</dbReference>
<dbReference type="Pfam" id="PF04082">
    <property type="entry name" value="Fungal_trans"/>
    <property type="match status" value="1"/>
</dbReference>
<dbReference type="InterPro" id="IPR001138">
    <property type="entry name" value="Zn2Cys6_DnaBD"/>
</dbReference>
<dbReference type="SMART" id="SM00066">
    <property type="entry name" value="GAL4"/>
    <property type="match status" value="1"/>
</dbReference>
<dbReference type="AlphaFoldDB" id="A0A427YPP0"/>
<keyword evidence="2" id="KW-0479">Metal-binding</keyword>
<feature type="region of interest" description="Disordered" evidence="7">
    <location>
        <begin position="71"/>
        <end position="93"/>
    </location>
</feature>
<name>A0A427YPP0_9TREE</name>
<proteinExistence type="predicted"/>
<comment type="subcellular location">
    <subcellularLocation>
        <location evidence="1">Nucleus</location>
    </subcellularLocation>
</comment>
<dbReference type="Gene3D" id="4.10.240.10">
    <property type="entry name" value="Zn(2)-C6 fungal-type DNA-binding domain"/>
    <property type="match status" value="1"/>
</dbReference>
<keyword evidence="10" id="KW-1185">Reference proteome</keyword>
<evidence type="ECO:0000259" key="8">
    <source>
        <dbReference type="PROSITE" id="PS50048"/>
    </source>
</evidence>
<dbReference type="SUPFAM" id="SSF57701">
    <property type="entry name" value="Zn2/Cys6 DNA-binding domain"/>
    <property type="match status" value="1"/>
</dbReference>
<keyword evidence="6" id="KW-0539">Nucleus</keyword>
<evidence type="ECO:0000256" key="3">
    <source>
        <dbReference type="ARBA" id="ARBA00023015"/>
    </source>
</evidence>
<dbReference type="Proteomes" id="UP000279259">
    <property type="component" value="Unassembled WGS sequence"/>
</dbReference>
<evidence type="ECO:0000256" key="5">
    <source>
        <dbReference type="ARBA" id="ARBA00023163"/>
    </source>
</evidence>
<dbReference type="GO" id="GO:0008270">
    <property type="term" value="F:zinc ion binding"/>
    <property type="evidence" value="ECO:0007669"/>
    <property type="project" value="InterPro"/>
</dbReference>
<dbReference type="PANTHER" id="PTHR31845:SF19">
    <property type="entry name" value="TRANSCRIPTION FACTOR DOMAIN-CONTAINING PROTEIN"/>
    <property type="match status" value="1"/>
</dbReference>
<dbReference type="EMBL" id="RSCD01000004">
    <property type="protein sequence ID" value="RSH93037.1"/>
    <property type="molecule type" value="Genomic_DNA"/>
</dbReference>
<dbReference type="GO" id="GO:0000981">
    <property type="term" value="F:DNA-binding transcription factor activity, RNA polymerase II-specific"/>
    <property type="evidence" value="ECO:0007669"/>
    <property type="project" value="InterPro"/>
</dbReference>
<dbReference type="CDD" id="cd12148">
    <property type="entry name" value="fungal_TF_MHR"/>
    <property type="match status" value="1"/>
</dbReference>
<evidence type="ECO:0000313" key="10">
    <source>
        <dbReference type="Proteomes" id="UP000279259"/>
    </source>
</evidence>
<keyword evidence="4" id="KW-0238">DNA-binding</keyword>